<feature type="compositionally biased region" description="Basic residues" evidence="1">
    <location>
        <begin position="145"/>
        <end position="155"/>
    </location>
</feature>
<feature type="compositionally biased region" description="Acidic residues" evidence="1">
    <location>
        <begin position="1371"/>
        <end position="1397"/>
    </location>
</feature>
<evidence type="ECO:0000313" key="4">
    <source>
        <dbReference type="Proteomes" id="UP000094527"/>
    </source>
</evidence>
<accession>A0A1D2N424</accession>
<feature type="compositionally biased region" description="Low complexity" evidence="1">
    <location>
        <begin position="194"/>
        <end position="226"/>
    </location>
</feature>
<dbReference type="SUPFAM" id="SSF48371">
    <property type="entry name" value="ARM repeat"/>
    <property type="match status" value="1"/>
</dbReference>
<feature type="compositionally biased region" description="Basic and acidic residues" evidence="1">
    <location>
        <begin position="34"/>
        <end position="48"/>
    </location>
</feature>
<organism evidence="3 4">
    <name type="scientific">Orchesella cincta</name>
    <name type="common">Springtail</name>
    <name type="synonym">Podura cincta</name>
    <dbReference type="NCBI Taxonomy" id="48709"/>
    <lineage>
        <taxon>Eukaryota</taxon>
        <taxon>Metazoa</taxon>
        <taxon>Ecdysozoa</taxon>
        <taxon>Arthropoda</taxon>
        <taxon>Hexapoda</taxon>
        <taxon>Collembola</taxon>
        <taxon>Entomobryomorpha</taxon>
        <taxon>Entomobryoidea</taxon>
        <taxon>Orchesellidae</taxon>
        <taxon>Orchesellinae</taxon>
        <taxon>Orchesella</taxon>
    </lineage>
</organism>
<keyword evidence="4" id="KW-1185">Reference proteome</keyword>
<proteinExistence type="predicted"/>
<feature type="compositionally biased region" description="Acidic residues" evidence="1">
    <location>
        <begin position="950"/>
        <end position="972"/>
    </location>
</feature>
<name>A0A1D2N424_ORCCI</name>
<feature type="region of interest" description="Disordered" evidence="1">
    <location>
        <begin position="1"/>
        <end position="248"/>
    </location>
</feature>
<protein>
    <recommendedName>
        <fullName evidence="2">Nuclear condensin complex subunit 3 C-terminal domain-containing protein</fullName>
    </recommendedName>
</protein>
<feature type="compositionally biased region" description="Polar residues" evidence="1">
    <location>
        <begin position="178"/>
        <end position="193"/>
    </location>
</feature>
<feature type="region of interest" description="Disordered" evidence="1">
    <location>
        <begin position="1363"/>
        <end position="1412"/>
    </location>
</feature>
<dbReference type="EMBL" id="LJIJ01000238">
    <property type="protein sequence ID" value="ODN00023.1"/>
    <property type="molecule type" value="Genomic_DNA"/>
</dbReference>
<reference evidence="3 4" key="1">
    <citation type="journal article" date="2016" name="Genome Biol. Evol.">
        <title>Gene Family Evolution Reflects Adaptation to Soil Environmental Stressors in the Genome of the Collembolan Orchesella cincta.</title>
        <authorList>
            <person name="Faddeeva-Vakhrusheva A."/>
            <person name="Derks M.F."/>
            <person name="Anvar S.Y."/>
            <person name="Agamennone V."/>
            <person name="Suring W."/>
            <person name="Smit S."/>
            <person name="van Straalen N.M."/>
            <person name="Roelofs D."/>
        </authorList>
    </citation>
    <scope>NUCLEOTIDE SEQUENCE [LARGE SCALE GENOMIC DNA]</scope>
    <source>
        <tissue evidence="3">Mixed pool</tissue>
    </source>
</reference>
<feature type="region of interest" description="Disordered" evidence="1">
    <location>
        <begin position="949"/>
        <end position="978"/>
    </location>
</feature>
<sequence length="1412" mass="159881">MPSLRSRSAKSPQKKEKAGEKKTEPRKKPVVVLRRIDSDKDKAEEGRQTRSARRSVTSQRDENDTTENEIIHSTRSSSRRSRGAAVSPVAGPSRASTRIQERKSRSTSAGTKPDQRSSRQATTTRTKKGDLPAPPPVVEKEKVVPKKTSRPRKKINLGNTDESPTPTAPNISVAAIPAQNTERSSPTLQNERGPSSSFPQVPSTSSSTQSTQSSSSSSESTQGPSSLQNNLESRTATSEVSSGSTTSSSSSVVIALPRIDLFPLLTDSRVVQKQKHKDLPRHLQSIMSKVFHEVQEEDASMSKLYSRVEKLYNCAEVYGVDFFVDRYHATFVHNLWMMTTSPVVFKSSLPANKFAIQIWEFLEYCFVRLGWEMETETGDRNKQKGILMKRPKSSRYEPAAHYAVKLFTKTQGDQNPTSRQCQLKFLETLVRTTSEANNTNFLKYIADTVSHSVTIRLKDKSIQCRLKAISTLSYFTRLTTIDTRDIIKEIKFYTRYDPSVEVRKLGTTVLAATNMKLRFFYDQAFDKSLSVRYEAFKAFVVEQDGILVRDMGQLNPEKLCKVIVWGMEYSDTRCSDLMTTKILLSWLRKCCNNELPTFLARLDAYEHMKAVMKILHKMLTEEIVETLDLSFIESTVADVLKNDYKNLNIEAMVGWQVLCSISQRIPSLVPKVIPEVTKILDIVKSLHQCAILESSAAEKENRSEDITPVICLTVALQLIKFVTFEEGNRRHFVKLLQEVLLDPLLDEKPLVVQAVHTLHAYVQEDEYKDIIMSIFQDVFDPKSDNVQFNGTQSRGEINEDADADVEMAEEIELNRGGDFEEVFQNITAEESEVPPPQPEIVLPKPLTTYQIAKLREQLCDLKSHRLDLQNQKDALLKEKRFIDAIPLNQKISVVSQQELEMDQQLQEALSTNAMRTALETNPSVAIVTSPPINNNNSINARVSLAQSVVENDESVDQNDGEKTEDEDEEDNDNNNASGIINTVEQGLVKGLCMINAHMDLIGKVDAFVRNIYENHLAKFLLETDVSIHLNVLKFLTKIALADKRELRKVTRVLIRTLQEPGDKSELMHVSYQSLVDLVVSYDYKDFILTDDEKLEEGHLHPYKDDYTELLRDYLGDKTIEYESATVQDVQKLFTKMFSDKFKNEPKLSQDERNVLNTTKHQGLLKLLIRGRIRDPKVISSVLELWVNYDYIGTPVLRDLDHALKLLSTFEWWGKDTMQAEDGNTNIQMHVLAESLAEAVMHLSQEQRDSVTDDVIEKFVTYILGFLDTNDEELMKYLTGLFLDTIHLKPSRSYNDALVKCAMIVPLKSHEAAIAVVNSINEINESLKHHPPTTSVGNLKAIIKKFVAKIKRVFGNDVVANIRDNYSNSTSDPEDVNIFGDDEEEDQNQGNDEAEEEELKALISDTEDQDVLM</sequence>
<feature type="compositionally biased region" description="Polar residues" evidence="1">
    <location>
        <begin position="227"/>
        <end position="236"/>
    </location>
</feature>
<feature type="compositionally biased region" description="Basic and acidic residues" evidence="1">
    <location>
        <begin position="13"/>
        <end position="27"/>
    </location>
</feature>
<evidence type="ECO:0000256" key="1">
    <source>
        <dbReference type="SAM" id="MobiDB-lite"/>
    </source>
</evidence>
<dbReference type="InterPro" id="IPR025977">
    <property type="entry name" value="Cnd3_C"/>
</dbReference>
<dbReference type="Pfam" id="PF12719">
    <property type="entry name" value="Cnd3"/>
    <property type="match status" value="1"/>
</dbReference>
<feature type="compositionally biased region" description="Low complexity" evidence="1">
    <location>
        <begin position="237"/>
        <end position="248"/>
    </location>
</feature>
<comment type="caution">
    <text evidence="3">The sequence shown here is derived from an EMBL/GenBank/DDBJ whole genome shotgun (WGS) entry which is preliminary data.</text>
</comment>
<feature type="compositionally biased region" description="Polar residues" evidence="1">
    <location>
        <begin position="157"/>
        <end position="170"/>
    </location>
</feature>
<feature type="compositionally biased region" description="Polar residues" evidence="1">
    <location>
        <begin position="1"/>
        <end position="11"/>
    </location>
</feature>
<feature type="domain" description="Nuclear condensin complex subunit 3 C-terminal" evidence="2">
    <location>
        <begin position="1008"/>
        <end position="1189"/>
    </location>
</feature>
<evidence type="ECO:0000259" key="2">
    <source>
        <dbReference type="Pfam" id="PF12719"/>
    </source>
</evidence>
<gene>
    <name evidence="3" type="ORF">Ocin01_06655</name>
</gene>
<dbReference type="InterPro" id="IPR016024">
    <property type="entry name" value="ARM-type_fold"/>
</dbReference>
<dbReference type="Proteomes" id="UP000094527">
    <property type="component" value="Unassembled WGS sequence"/>
</dbReference>
<evidence type="ECO:0000313" key="3">
    <source>
        <dbReference type="EMBL" id="ODN00023.1"/>
    </source>
</evidence>
<dbReference type="OMA" id="SQRDEND"/>
<dbReference type="STRING" id="48709.A0A1D2N424"/>